<dbReference type="InterPro" id="IPR011659">
    <property type="entry name" value="WD40"/>
</dbReference>
<keyword evidence="1" id="KW-0378">Hydrolase</keyword>
<organism evidence="4 5">
    <name type="scientific">Solibacillus palustris</name>
    <dbReference type="NCBI Taxonomy" id="2908203"/>
    <lineage>
        <taxon>Bacteria</taxon>
        <taxon>Bacillati</taxon>
        <taxon>Bacillota</taxon>
        <taxon>Bacilli</taxon>
        <taxon>Bacillales</taxon>
        <taxon>Caryophanaceae</taxon>
        <taxon>Solibacillus</taxon>
    </lineage>
</organism>
<evidence type="ECO:0000256" key="2">
    <source>
        <dbReference type="ARBA" id="ARBA00022825"/>
    </source>
</evidence>
<dbReference type="PANTHER" id="PTHR42776:SF27">
    <property type="entry name" value="DIPEPTIDYL PEPTIDASE FAMILY MEMBER 6"/>
    <property type="match status" value="1"/>
</dbReference>
<dbReference type="Gene3D" id="2.120.10.30">
    <property type="entry name" value="TolB, C-terminal domain"/>
    <property type="match status" value="2"/>
</dbReference>
<dbReference type="PANTHER" id="PTHR42776">
    <property type="entry name" value="SERINE PEPTIDASE S9 FAMILY MEMBER"/>
    <property type="match status" value="1"/>
</dbReference>
<name>A0ABS9UES9_9BACL</name>
<comment type="caution">
    <text evidence="4">The sequence shown here is derived from an EMBL/GenBank/DDBJ whole genome shotgun (WGS) entry which is preliminary data.</text>
</comment>
<dbReference type="Pfam" id="PF00326">
    <property type="entry name" value="Peptidase_S9"/>
    <property type="match status" value="1"/>
</dbReference>
<accession>A0ABS9UES9</accession>
<gene>
    <name evidence="4" type="ORF">LZ480_13245</name>
</gene>
<dbReference type="InterPro" id="IPR011042">
    <property type="entry name" value="6-blade_b-propeller_TolB-like"/>
</dbReference>
<protein>
    <submittedName>
        <fullName evidence="4">S9 family peptidase</fullName>
    </submittedName>
</protein>
<dbReference type="InterPro" id="IPR001375">
    <property type="entry name" value="Peptidase_S9_cat"/>
</dbReference>
<dbReference type="RefSeq" id="WP_241369942.1">
    <property type="nucleotide sequence ID" value="NZ_JAKZFC010000005.1"/>
</dbReference>
<dbReference type="InterPro" id="IPR029058">
    <property type="entry name" value="AB_hydrolase_fold"/>
</dbReference>
<proteinExistence type="predicted"/>
<keyword evidence="5" id="KW-1185">Reference proteome</keyword>
<dbReference type="Gene3D" id="3.40.50.1820">
    <property type="entry name" value="alpha/beta hydrolase"/>
    <property type="match status" value="1"/>
</dbReference>
<keyword evidence="2" id="KW-0720">Serine protease</keyword>
<dbReference type="SUPFAM" id="SSF53474">
    <property type="entry name" value="alpha/beta-Hydrolases"/>
    <property type="match status" value="1"/>
</dbReference>
<keyword evidence="2" id="KW-0645">Protease</keyword>
<evidence type="ECO:0000256" key="1">
    <source>
        <dbReference type="ARBA" id="ARBA00022801"/>
    </source>
</evidence>
<dbReference type="EMBL" id="JAKZFC010000005">
    <property type="protein sequence ID" value="MCH7322842.1"/>
    <property type="molecule type" value="Genomic_DNA"/>
</dbReference>
<evidence type="ECO:0000313" key="4">
    <source>
        <dbReference type="EMBL" id="MCH7322842.1"/>
    </source>
</evidence>
<evidence type="ECO:0000313" key="5">
    <source>
        <dbReference type="Proteomes" id="UP001316087"/>
    </source>
</evidence>
<reference evidence="4 5" key="1">
    <citation type="submission" date="2022-03" db="EMBL/GenBank/DDBJ databases">
        <authorList>
            <person name="Jo J.-H."/>
            <person name="Im W.-T."/>
        </authorList>
    </citation>
    <scope>NUCLEOTIDE SEQUENCE [LARGE SCALE GENOMIC DNA]</scope>
    <source>
        <strain evidence="4 5">MA9</strain>
    </source>
</reference>
<dbReference type="Pfam" id="PF07676">
    <property type="entry name" value="PD40"/>
    <property type="match status" value="1"/>
</dbReference>
<evidence type="ECO:0000259" key="3">
    <source>
        <dbReference type="Pfam" id="PF00326"/>
    </source>
</evidence>
<dbReference type="Proteomes" id="UP001316087">
    <property type="component" value="Unassembled WGS sequence"/>
</dbReference>
<dbReference type="SUPFAM" id="SSF82171">
    <property type="entry name" value="DPP6 N-terminal domain-like"/>
    <property type="match status" value="1"/>
</dbReference>
<feature type="domain" description="Peptidase S9 prolyl oligopeptidase catalytic" evidence="3">
    <location>
        <begin position="448"/>
        <end position="657"/>
    </location>
</feature>
<sequence length="657" mass="74076">MTNFVTKESLFELQSITNPVLAPNEQEALFIRTQMNEKENNYNAHLFHIELASGHLTQWTFGNERISSPAWSPNGKLVAFLVKRGEKQQLYLLNSRGGEAQELTTLPNGVNSFLWSPCGEKIWLTTSVKEGLAITDEEEKEDKKFPKAYVVDKMKYKADSLGLLPQNRHAQIAVVELSSKEVTAYTDAPYSHSLQGISHDGKTLVVAVNRVDNTDDVFRTPLYLVDVDTKEEIMLIEEDGYYGDAAFSFDDRYIAFGGSDQTFKNATHGHVYIYDTQSKNRQKLTEMFDVPVGDYAVGDTQQAASAPTVMWTENNDLYFQVSTEGDVRLYYATLEGAIYPASPENEHVYGYAIFKNGNRALMTVSNPTFPGELFDFDITTGERKQLTTFNAEFLANTTLSTPEAIVYPTKDGFTVHGWIMKPANYIAGEKYPLIVEVHGGPHTLYANTFFHEMQLLAAQGYGVLYVNPRGSHGYSQSFVDAVRGDYGGGDYEDIMAGLDYALANYDWIDEARLGLTGGSYGGFMTNWAVGHTTRFKAAVTQRSISNWISFNGVSDIGYYFTEWQMLADMNNVEKLWHHSPLKYAANVETPLLILHSERDFRCPIEQAEQLYITLKRMGKEVAFVRFPESDHNLSRTGIPSLRVERLAQITGWFIKYL</sequence>